<accession>A0ABT3G9Z5</accession>
<protein>
    <submittedName>
        <fullName evidence="2">RICIN domain-containing protein</fullName>
    </submittedName>
</protein>
<dbReference type="PROSITE" id="PS50231">
    <property type="entry name" value="RICIN_B_LECTIN"/>
    <property type="match status" value="1"/>
</dbReference>
<sequence length="455" mass="48379">MTSGTTYTLVARHSGHFLDVLGAATASGSPVGQSVGHGASNQQWLVESLGSGQYRLTGVGSGNVLDINGASTADNAAAIISTWNSGNNQRFTLQDRGNGYYSLVFVHSGKALGVQSASTASGAAVVQLPNNGSTNTQWKFAKGPSGYIFAGDEGGTRTFSGGKVDLAYGAGSSFHFVNKTDGAWTFNNTTFRDPIPNTLKNGYYKATNTSGPAGYTYCVSENGSFTFTQPVNIAYGGNGSYAYQNSQSGTITFNNARFGDPAPGVVKSGWFKALAPLPPTPPSLSAANLNTFIANHSRYEGGSAAAYSAEFQSFLTYMGGDVFWPKMFGPGRWTNSMLDITSSYGGAAGSSGGNTWYNKNFWDTNVGQRVPVLIHEYMHHMNNGSGLSAYFNAEAADPAKRWDGSGYANVSPAEYIASGFQWIVQNPSGRQIVFENHPAFYLHMVNTFIPQFYTP</sequence>
<organism evidence="2 3">
    <name type="scientific">Luteolibacter rhizosphaerae</name>
    <dbReference type="NCBI Taxonomy" id="2989719"/>
    <lineage>
        <taxon>Bacteria</taxon>
        <taxon>Pseudomonadati</taxon>
        <taxon>Verrucomicrobiota</taxon>
        <taxon>Verrucomicrobiia</taxon>
        <taxon>Verrucomicrobiales</taxon>
        <taxon>Verrucomicrobiaceae</taxon>
        <taxon>Luteolibacter</taxon>
    </lineage>
</organism>
<dbReference type="Pfam" id="PF14200">
    <property type="entry name" value="RicinB_lectin_2"/>
    <property type="match status" value="2"/>
</dbReference>
<dbReference type="CDD" id="cd00161">
    <property type="entry name" value="beta-trefoil_Ricin-like"/>
    <property type="match status" value="1"/>
</dbReference>
<evidence type="ECO:0000313" key="2">
    <source>
        <dbReference type="EMBL" id="MCW1916661.1"/>
    </source>
</evidence>
<evidence type="ECO:0000259" key="1">
    <source>
        <dbReference type="SMART" id="SM00458"/>
    </source>
</evidence>
<gene>
    <name evidence="2" type="ORF">OJ996_23950</name>
</gene>
<feature type="domain" description="Ricin B lectin" evidence="1">
    <location>
        <begin position="5"/>
        <end position="141"/>
    </location>
</feature>
<dbReference type="Proteomes" id="UP001165653">
    <property type="component" value="Unassembled WGS sequence"/>
</dbReference>
<proteinExistence type="predicted"/>
<dbReference type="SMART" id="SM00458">
    <property type="entry name" value="RICIN"/>
    <property type="match status" value="1"/>
</dbReference>
<dbReference type="InterPro" id="IPR000772">
    <property type="entry name" value="Ricin_B_lectin"/>
</dbReference>
<keyword evidence="3" id="KW-1185">Reference proteome</keyword>
<dbReference type="EMBL" id="JAPDDR010000017">
    <property type="protein sequence ID" value="MCW1916661.1"/>
    <property type="molecule type" value="Genomic_DNA"/>
</dbReference>
<dbReference type="RefSeq" id="WP_264516245.1">
    <property type="nucleotide sequence ID" value="NZ_JAPDDR010000017.1"/>
</dbReference>
<dbReference type="SUPFAM" id="SSF50370">
    <property type="entry name" value="Ricin B-like lectins"/>
    <property type="match status" value="1"/>
</dbReference>
<name>A0ABT3G9Z5_9BACT</name>
<reference evidence="2" key="1">
    <citation type="submission" date="2022-10" db="EMBL/GenBank/DDBJ databases">
        <title>Luteolibacter sp. GHJ8, whole genome shotgun sequencing project.</title>
        <authorList>
            <person name="Zhao G."/>
            <person name="Shen L."/>
        </authorList>
    </citation>
    <scope>NUCLEOTIDE SEQUENCE</scope>
    <source>
        <strain evidence="2">GHJ8</strain>
    </source>
</reference>
<evidence type="ECO:0000313" key="3">
    <source>
        <dbReference type="Proteomes" id="UP001165653"/>
    </source>
</evidence>
<dbReference type="InterPro" id="IPR035992">
    <property type="entry name" value="Ricin_B-like_lectins"/>
</dbReference>
<comment type="caution">
    <text evidence="2">The sequence shown here is derived from an EMBL/GenBank/DDBJ whole genome shotgun (WGS) entry which is preliminary data.</text>
</comment>
<dbReference type="Gene3D" id="2.80.10.50">
    <property type="match status" value="2"/>
</dbReference>